<dbReference type="STRING" id="871651.SAMN05421688_0159"/>
<dbReference type="InterPro" id="IPR001387">
    <property type="entry name" value="Cro/C1-type_HTH"/>
</dbReference>
<evidence type="ECO:0000313" key="4">
    <source>
        <dbReference type="Proteomes" id="UP000198796"/>
    </source>
</evidence>
<dbReference type="PANTHER" id="PTHR46797">
    <property type="entry name" value="HTH-TYPE TRANSCRIPTIONAL REGULATOR"/>
    <property type="match status" value="1"/>
</dbReference>
<dbReference type="InterPro" id="IPR010982">
    <property type="entry name" value="Lambda_DNA-bd_dom_sf"/>
</dbReference>
<dbReference type="PROSITE" id="PS50943">
    <property type="entry name" value="HTH_CROC1"/>
    <property type="match status" value="1"/>
</dbReference>
<dbReference type="Pfam" id="PF01381">
    <property type="entry name" value="HTH_3"/>
    <property type="match status" value="1"/>
</dbReference>
<sequence length="102" mass="11416">MLNKALRLVRVYHDLSQVDAAERLGLSKSYVSEIEKGDKNVSMATLQKYSDAFDIPMSSLLLFAEKVEGAGKAENVRVFVADKAVKMLDWVSTISDYRSAER</sequence>
<evidence type="ECO:0000313" key="3">
    <source>
        <dbReference type="EMBL" id="SFA69800.1"/>
    </source>
</evidence>
<dbReference type="AlphaFoldDB" id="A0A1I0V136"/>
<dbReference type="GO" id="GO:0003677">
    <property type="term" value="F:DNA binding"/>
    <property type="evidence" value="ECO:0007669"/>
    <property type="project" value="UniProtKB-KW"/>
</dbReference>
<dbReference type="RefSeq" id="WP_092059658.1">
    <property type="nucleotide sequence ID" value="NZ_FOJU01000001.1"/>
</dbReference>
<dbReference type="OrthoDB" id="407979at2"/>
<gene>
    <name evidence="3" type="ORF">SAMN05421688_0159</name>
</gene>
<dbReference type="CDD" id="cd00093">
    <property type="entry name" value="HTH_XRE"/>
    <property type="match status" value="1"/>
</dbReference>
<dbReference type="SMART" id="SM00530">
    <property type="entry name" value="HTH_XRE"/>
    <property type="match status" value="1"/>
</dbReference>
<dbReference type="SUPFAM" id="SSF47413">
    <property type="entry name" value="lambda repressor-like DNA-binding domains"/>
    <property type="match status" value="1"/>
</dbReference>
<dbReference type="GO" id="GO:0003700">
    <property type="term" value="F:DNA-binding transcription factor activity"/>
    <property type="evidence" value="ECO:0007669"/>
    <property type="project" value="TreeGrafter"/>
</dbReference>
<reference evidence="3 4" key="1">
    <citation type="submission" date="2016-10" db="EMBL/GenBank/DDBJ databases">
        <authorList>
            <person name="de Groot N.N."/>
        </authorList>
    </citation>
    <scope>NUCLEOTIDE SEQUENCE [LARGE SCALE GENOMIC DNA]</scope>
    <source>
        <strain evidence="3 4">DSM 29316</strain>
    </source>
</reference>
<proteinExistence type="predicted"/>
<evidence type="ECO:0000259" key="2">
    <source>
        <dbReference type="PROSITE" id="PS50943"/>
    </source>
</evidence>
<keyword evidence="1 3" id="KW-0238">DNA-binding</keyword>
<evidence type="ECO:0000256" key="1">
    <source>
        <dbReference type="ARBA" id="ARBA00023125"/>
    </source>
</evidence>
<keyword evidence="4" id="KW-1185">Reference proteome</keyword>
<name>A0A1I0V136_9RHOB</name>
<feature type="domain" description="HTH cro/C1-type" evidence="2">
    <location>
        <begin position="6"/>
        <end position="60"/>
    </location>
</feature>
<protein>
    <submittedName>
        <fullName evidence="3">DNA-binding transcriptional regulator, XRE-family HTH domain</fullName>
    </submittedName>
</protein>
<dbReference type="Gene3D" id="1.10.260.40">
    <property type="entry name" value="lambda repressor-like DNA-binding domains"/>
    <property type="match status" value="1"/>
</dbReference>
<organism evidence="3 4">
    <name type="scientific">Poseidonocella pacifica</name>
    <dbReference type="NCBI Taxonomy" id="871651"/>
    <lineage>
        <taxon>Bacteria</taxon>
        <taxon>Pseudomonadati</taxon>
        <taxon>Pseudomonadota</taxon>
        <taxon>Alphaproteobacteria</taxon>
        <taxon>Rhodobacterales</taxon>
        <taxon>Roseobacteraceae</taxon>
        <taxon>Poseidonocella</taxon>
    </lineage>
</organism>
<accession>A0A1I0V136</accession>
<dbReference type="Proteomes" id="UP000198796">
    <property type="component" value="Unassembled WGS sequence"/>
</dbReference>
<dbReference type="PANTHER" id="PTHR46797:SF1">
    <property type="entry name" value="METHYLPHOSPHONATE SYNTHASE"/>
    <property type="match status" value="1"/>
</dbReference>
<dbReference type="EMBL" id="FOJU01000001">
    <property type="protein sequence ID" value="SFA69800.1"/>
    <property type="molecule type" value="Genomic_DNA"/>
</dbReference>
<dbReference type="InterPro" id="IPR050807">
    <property type="entry name" value="TransReg_Diox_bact_type"/>
</dbReference>
<dbReference type="GO" id="GO:0005829">
    <property type="term" value="C:cytosol"/>
    <property type="evidence" value="ECO:0007669"/>
    <property type="project" value="TreeGrafter"/>
</dbReference>